<dbReference type="EMBL" id="BGPR01000098">
    <property type="protein sequence ID" value="GBL93956.1"/>
    <property type="molecule type" value="Genomic_DNA"/>
</dbReference>
<feature type="region of interest" description="Disordered" evidence="1">
    <location>
        <begin position="1"/>
        <end position="41"/>
    </location>
</feature>
<evidence type="ECO:0000256" key="1">
    <source>
        <dbReference type="SAM" id="MobiDB-lite"/>
    </source>
</evidence>
<proteinExistence type="predicted"/>
<protein>
    <submittedName>
        <fullName evidence="2">Uncharacterized protein</fullName>
    </submittedName>
</protein>
<gene>
    <name evidence="2" type="ORF">AVEN_76683_1</name>
</gene>
<dbReference type="OrthoDB" id="10610574at2759"/>
<name>A0A4Y2BRM6_ARAVE</name>
<organism evidence="2 3">
    <name type="scientific">Araneus ventricosus</name>
    <name type="common">Orbweaver spider</name>
    <name type="synonym">Epeira ventricosa</name>
    <dbReference type="NCBI Taxonomy" id="182803"/>
    <lineage>
        <taxon>Eukaryota</taxon>
        <taxon>Metazoa</taxon>
        <taxon>Ecdysozoa</taxon>
        <taxon>Arthropoda</taxon>
        <taxon>Chelicerata</taxon>
        <taxon>Arachnida</taxon>
        <taxon>Araneae</taxon>
        <taxon>Araneomorphae</taxon>
        <taxon>Entelegynae</taxon>
        <taxon>Araneoidea</taxon>
        <taxon>Araneidae</taxon>
        <taxon>Araneus</taxon>
    </lineage>
</organism>
<sequence length="208" mass="23767">MRCHHTDFWNRKSPSRSDEMGKGEGNQCAPSPPPFQLRQNSFPPERKLASLDWNKVRILIGRCTVGLVTEIPEAQNSETGGKCASQHRLYGNRCATYRLRLPGARINSQTIFLSEEQQGLSPPLFDKPIFHPSRERVLSSINQVMVASRRITNGDAIFISGAQLFRAEICCHCIWDLLWIGDFRQRQVGGWNKHIHIERNILNIEYAL</sequence>
<keyword evidence="3" id="KW-1185">Reference proteome</keyword>
<evidence type="ECO:0000313" key="2">
    <source>
        <dbReference type="EMBL" id="GBL93956.1"/>
    </source>
</evidence>
<feature type="compositionally biased region" description="Basic and acidic residues" evidence="1">
    <location>
        <begin position="1"/>
        <end position="22"/>
    </location>
</feature>
<comment type="caution">
    <text evidence="2">The sequence shown here is derived from an EMBL/GenBank/DDBJ whole genome shotgun (WGS) entry which is preliminary data.</text>
</comment>
<dbReference type="AlphaFoldDB" id="A0A4Y2BRM6"/>
<reference evidence="2 3" key="1">
    <citation type="journal article" date="2019" name="Sci. Rep.">
        <title>Orb-weaving spider Araneus ventricosus genome elucidates the spidroin gene catalogue.</title>
        <authorList>
            <person name="Kono N."/>
            <person name="Nakamura H."/>
            <person name="Ohtoshi R."/>
            <person name="Moran D.A.P."/>
            <person name="Shinohara A."/>
            <person name="Yoshida Y."/>
            <person name="Fujiwara M."/>
            <person name="Mori M."/>
            <person name="Tomita M."/>
            <person name="Arakawa K."/>
        </authorList>
    </citation>
    <scope>NUCLEOTIDE SEQUENCE [LARGE SCALE GENOMIC DNA]</scope>
</reference>
<accession>A0A4Y2BRM6</accession>
<dbReference type="Proteomes" id="UP000499080">
    <property type="component" value="Unassembled WGS sequence"/>
</dbReference>
<evidence type="ECO:0000313" key="3">
    <source>
        <dbReference type="Proteomes" id="UP000499080"/>
    </source>
</evidence>